<organism evidence="2 3">
    <name type="scientific">Stylosanthes scabra</name>
    <dbReference type="NCBI Taxonomy" id="79078"/>
    <lineage>
        <taxon>Eukaryota</taxon>
        <taxon>Viridiplantae</taxon>
        <taxon>Streptophyta</taxon>
        <taxon>Embryophyta</taxon>
        <taxon>Tracheophyta</taxon>
        <taxon>Spermatophyta</taxon>
        <taxon>Magnoliopsida</taxon>
        <taxon>eudicotyledons</taxon>
        <taxon>Gunneridae</taxon>
        <taxon>Pentapetalae</taxon>
        <taxon>rosids</taxon>
        <taxon>fabids</taxon>
        <taxon>Fabales</taxon>
        <taxon>Fabaceae</taxon>
        <taxon>Papilionoideae</taxon>
        <taxon>50 kb inversion clade</taxon>
        <taxon>dalbergioids sensu lato</taxon>
        <taxon>Dalbergieae</taxon>
        <taxon>Pterocarpus clade</taxon>
        <taxon>Stylosanthes</taxon>
    </lineage>
</organism>
<evidence type="ECO:0000313" key="3">
    <source>
        <dbReference type="Proteomes" id="UP001341840"/>
    </source>
</evidence>
<evidence type="ECO:0000256" key="1">
    <source>
        <dbReference type="SAM" id="MobiDB-lite"/>
    </source>
</evidence>
<name>A0ABU6R7M0_9FABA</name>
<keyword evidence="3" id="KW-1185">Reference proteome</keyword>
<feature type="compositionally biased region" description="Basic and acidic residues" evidence="1">
    <location>
        <begin position="8"/>
        <end position="17"/>
    </location>
</feature>
<proteinExistence type="predicted"/>
<evidence type="ECO:0000313" key="2">
    <source>
        <dbReference type="EMBL" id="MED6119957.1"/>
    </source>
</evidence>
<accession>A0ABU6R7M0</accession>
<dbReference type="EMBL" id="JASCZI010030255">
    <property type="protein sequence ID" value="MED6119957.1"/>
    <property type="molecule type" value="Genomic_DNA"/>
</dbReference>
<comment type="caution">
    <text evidence="2">The sequence shown here is derived from an EMBL/GenBank/DDBJ whole genome shotgun (WGS) entry which is preliminary data.</text>
</comment>
<protein>
    <submittedName>
        <fullName evidence="2">Uncharacterized protein</fullName>
    </submittedName>
</protein>
<dbReference type="Proteomes" id="UP001341840">
    <property type="component" value="Unassembled WGS sequence"/>
</dbReference>
<feature type="compositionally biased region" description="Basic residues" evidence="1">
    <location>
        <begin position="129"/>
        <end position="138"/>
    </location>
</feature>
<gene>
    <name evidence="2" type="ORF">PIB30_016547</name>
</gene>
<reference evidence="2 3" key="1">
    <citation type="journal article" date="2023" name="Plants (Basel)">
        <title>Bridging the Gap: Combining Genomics and Transcriptomics Approaches to Understand Stylosanthes scabra, an Orphan Legume from the Brazilian Caatinga.</title>
        <authorList>
            <person name="Ferreira-Neto J.R.C."/>
            <person name="da Silva M.D."/>
            <person name="Binneck E."/>
            <person name="de Melo N.F."/>
            <person name="da Silva R.H."/>
            <person name="de Melo A.L.T.M."/>
            <person name="Pandolfi V."/>
            <person name="Bustamante F.O."/>
            <person name="Brasileiro-Vidal A.C."/>
            <person name="Benko-Iseppon A.M."/>
        </authorList>
    </citation>
    <scope>NUCLEOTIDE SEQUENCE [LARGE SCALE GENOMIC DNA]</scope>
    <source>
        <tissue evidence="2">Leaves</tissue>
    </source>
</reference>
<feature type="compositionally biased region" description="Polar residues" evidence="1">
    <location>
        <begin position="119"/>
        <end position="128"/>
    </location>
</feature>
<feature type="region of interest" description="Disordered" evidence="1">
    <location>
        <begin position="1"/>
        <end position="40"/>
    </location>
</feature>
<sequence length="138" mass="16034">MQGSPKYAPEKKGESRSQKNRNKKVRMLDFPTVTGRRGSKMLGMIRRNKRNLKEDTRRILKDINEIQEDSEIEDFSESEAEDANVKARETFNFLSMLNVATCQDEEAANNYLKKHPDGANNQENINTSTRRRGRKKRT</sequence>
<feature type="region of interest" description="Disordered" evidence="1">
    <location>
        <begin position="110"/>
        <end position="138"/>
    </location>
</feature>